<protein>
    <recommendedName>
        <fullName evidence="4">Peptidyl-prolyl cis-trans isomerase</fullName>
        <shortName evidence="4">PPIase</shortName>
        <ecNumber evidence="4">5.2.1.8</ecNumber>
    </recommendedName>
</protein>
<dbReference type="GO" id="GO:0003755">
    <property type="term" value="F:peptidyl-prolyl cis-trans isomerase activity"/>
    <property type="evidence" value="ECO:0007669"/>
    <property type="project" value="UniProtKB-UniRule"/>
</dbReference>
<dbReference type="EC" id="5.2.1.8" evidence="4"/>
<dbReference type="CDD" id="cd00317">
    <property type="entry name" value="cyclophilin"/>
    <property type="match status" value="1"/>
</dbReference>
<feature type="compositionally biased region" description="Polar residues" evidence="5">
    <location>
        <begin position="34"/>
        <end position="46"/>
    </location>
</feature>
<comment type="similarity">
    <text evidence="4">Belongs to the cyclophilin-type PPIase family.</text>
</comment>
<organism evidence="7 8">
    <name type="scientific">Candidatus Limivivens merdigallinarum</name>
    <dbReference type="NCBI Taxonomy" id="2840859"/>
    <lineage>
        <taxon>Bacteria</taxon>
        <taxon>Bacillati</taxon>
        <taxon>Bacillota</taxon>
        <taxon>Clostridia</taxon>
        <taxon>Lachnospirales</taxon>
        <taxon>Lachnospiraceae</taxon>
        <taxon>Lachnospiraceae incertae sedis</taxon>
        <taxon>Candidatus Limivivens</taxon>
    </lineage>
</organism>
<dbReference type="SUPFAM" id="SSF50891">
    <property type="entry name" value="Cyclophilin-like"/>
    <property type="match status" value="1"/>
</dbReference>
<feature type="compositionally biased region" description="Acidic residues" evidence="5">
    <location>
        <begin position="75"/>
        <end position="87"/>
    </location>
</feature>
<reference evidence="7" key="1">
    <citation type="submission" date="2020-10" db="EMBL/GenBank/DDBJ databases">
        <authorList>
            <person name="Gilroy R."/>
        </authorList>
    </citation>
    <scope>NUCLEOTIDE SEQUENCE</scope>
    <source>
        <strain evidence="7">ChiSjej3B21-11622</strain>
    </source>
</reference>
<dbReference type="Gene3D" id="2.40.100.10">
    <property type="entry name" value="Cyclophilin-like"/>
    <property type="match status" value="1"/>
</dbReference>
<dbReference type="InterPro" id="IPR002130">
    <property type="entry name" value="Cyclophilin-type_PPIase_dom"/>
</dbReference>
<evidence type="ECO:0000313" key="8">
    <source>
        <dbReference type="Proteomes" id="UP000886886"/>
    </source>
</evidence>
<feature type="region of interest" description="Disordered" evidence="5">
    <location>
        <begin position="29"/>
        <end position="97"/>
    </location>
</feature>
<dbReference type="AlphaFoldDB" id="A0A9D1D0L5"/>
<dbReference type="PANTHER" id="PTHR45625">
    <property type="entry name" value="PEPTIDYL-PROLYL CIS-TRANS ISOMERASE-RELATED"/>
    <property type="match status" value="1"/>
</dbReference>
<evidence type="ECO:0000256" key="1">
    <source>
        <dbReference type="ARBA" id="ARBA00002388"/>
    </source>
</evidence>
<keyword evidence="2 4" id="KW-0697">Rotamase</keyword>
<evidence type="ECO:0000256" key="3">
    <source>
        <dbReference type="ARBA" id="ARBA00023235"/>
    </source>
</evidence>
<dbReference type="PROSITE" id="PS51257">
    <property type="entry name" value="PROKAR_LIPOPROTEIN"/>
    <property type="match status" value="1"/>
</dbReference>
<dbReference type="InterPro" id="IPR044666">
    <property type="entry name" value="Cyclophilin_A-like"/>
</dbReference>
<dbReference type="Pfam" id="PF00160">
    <property type="entry name" value="Pro_isomerase"/>
    <property type="match status" value="1"/>
</dbReference>
<accession>A0A9D1D0L5</accession>
<dbReference type="PROSITE" id="PS00170">
    <property type="entry name" value="CSA_PPIASE_1"/>
    <property type="match status" value="1"/>
</dbReference>
<proteinExistence type="inferred from homology"/>
<dbReference type="InterPro" id="IPR020892">
    <property type="entry name" value="Cyclophilin-type_PPIase_CS"/>
</dbReference>
<evidence type="ECO:0000313" key="7">
    <source>
        <dbReference type="EMBL" id="HIQ96606.1"/>
    </source>
</evidence>
<feature type="chain" id="PRO_5039749072" description="Peptidyl-prolyl cis-trans isomerase" evidence="4">
    <location>
        <begin position="25"/>
        <end position="259"/>
    </location>
</feature>
<dbReference type="InterPro" id="IPR029000">
    <property type="entry name" value="Cyclophilin-like_dom_sf"/>
</dbReference>
<comment type="function">
    <text evidence="1 4">PPIases accelerate the folding of proteins. It catalyzes the cis-trans isomerization of proline imidic peptide bonds in oligopeptides.</text>
</comment>
<evidence type="ECO:0000256" key="5">
    <source>
        <dbReference type="SAM" id="MobiDB-lite"/>
    </source>
</evidence>
<dbReference type="PANTHER" id="PTHR45625:SF4">
    <property type="entry name" value="PEPTIDYLPROLYL ISOMERASE DOMAIN AND WD REPEAT-CONTAINING PROTEIN 1"/>
    <property type="match status" value="1"/>
</dbReference>
<feature type="domain" description="PPIase cyclophilin-type" evidence="6">
    <location>
        <begin position="97"/>
        <end position="231"/>
    </location>
</feature>
<keyword evidence="3 4" id="KW-0413">Isomerase</keyword>
<dbReference type="GO" id="GO:0006457">
    <property type="term" value="P:protein folding"/>
    <property type="evidence" value="ECO:0007669"/>
    <property type="project" value="InterPro"/>
</dbReference>
<dbReference type="EMBL" id="DVFT01000128">
    <property type="protein sequence ID" value="HIQ96606.1"/>
    <property type="molecule type" value="Genomic_DNA"/>
</dbReference>
<evidence type="ECO:0000259" key="6">
    <source>
        <dbReference type="PROSITE" id="PS50072"/>
    </source>
</evidence>
<feature type="compositionally biased region" description="Acidic residues" evidence="5">
    <location>
        <begin position="47"/>
        <end position="65"/>
    </location>
</feature>
<reference evidence="7" key="2">
    <citation type="journal article" date="2021" name="PeerJ">
        <title>Extensive microbial diversity within the chicken gut microbiome revealed by metagenomics and culture.</title>
        <authorList>
            <person name="Gilroy R."/>
            <person name="Ravi A."/>
            <person name="Getino M."/>
            <person name="Pursley I."/>
            <person name="Horton D.L."/>
            <person name="Alikhan N.F."/>
            <person name="Baker D."/>
            <person name="Gharbi K."/>
            <person name="Hall N."/>
            <person name="Watson M."/>
            <person name="Adriaenssens E.M."/>
            <person name="Foster-Nyarko E."/>
            <person name="Jarju S."/>
            <person name="Secka A."/>
            <person name="Antonio M."/>
            <person name="Oren A."/>
            <person name="Chaudhuri R.R."/>
            <person name="La Ragione R."/>
            <person name="Hildebrand F."/>
            <person name="Pallen M.J."/>
        </authorList>
    </citation>
    <scope>NUCLEOTIDE SEQUENCE</scope>
    <source>
        <strain evidence="7">ChiSjej3B21-11622</strain>
    </source>
</reference>
<evidence type="ECO:0000256" key="2">
    <source>
        <dbReference type="ARBA" id="ARBA00023110"/>
    </source>
</evidence>
<evidence type="ECO:0000256" key="4">
    <source>
        <dbReference type="RuleBase" id="RU363019"/>
    </source>
</evidence>
<gene>
    <name evidence="7" type="ORF">IAB26_08585</name>
</gene>
<keyword evidence="4" id="KW-0732">Signal</keyword>
<dbReference type="Proteomes" id="UP000886886">
    <property type="component" value="Unassembled WGS sequence"/>
</dbReference>
<sequence length="259" mass="27358">MKKYLAWICVFVLTAAMLTGCGAASETESAAESVQETNAEQGTETAQEMDAEPDTETAQETEVSQEPESTAASDSGEDESTAADDDSSASGELLSGKHHVEIEVQDYGTIEVELDADAAPITTTNFINLAQSGFYDGLTFHRIISGFMIQGGDPLGNGTGGSEETIKGEFSSNGVENDLSHTRGAISMARSSDPDSASSQFFIVHEDSTYLDGDYAVFGYVTDGMDVVDQICEDTEVEDGNGTVAAENQPVITAIRVID</sequence>
<dbReference type="PROSITE" id="PS50072">
    <property type="entry name" value="CSA_PPIASE_2"/>
    <property type="match status" value="1"/>
</dbReference>
<comment type="caution">
    <text evidence="7">The sequence shown here is derived from an EMBL/GenBank/DDBJ whole genome shotgun (WGS) entry which is preliminary data.</text>
</comment>
<comment type="catalytic activity">
    <reaction evidence="4">
        <text>[protein]-peptidylproline (omega=180) = [protein]-peptidylproline (omega=0)</text>
        <dbReference type="Rhea" id="RHEA:16237"/>
        <dbReference type="Rhea" id="RHEA-COMP:10747"/>
        <dbReference type="Rhea" id="RHEA-COMP:10748"/>
        <dbReference type="ChEBI" id="CHEBI:83833"/>
        <dbReference type="ChEBI" id="CHEBI:83834"/>
        <dbReference type="EC" id="5.2.1.8"/>
    </reaction>
</comment>
<name>A0A9D1D0L5_9FIRM</name>
<feature type="signal peptide" evidence="4">
    <location>
        <begin position="1"/>
        <end position="24"/>
    </location>
</feature>
<dbReference type="PRINTS" id="PR00153">
    <property type="entry name" value="CSAPPISMRASE"/>
</dbReference>